<feature type="region of interest" description="Disordered" evidence="1">
    <location>
        <begin position="32"/>
        <end position="64"/>
    </location>
</feature>
<comment type="caution">
    <text evidence="2">The sequence shown here is derived from an EMBL/GenBank/DDBJ whole genome shotgun (WGS) entry which is preliminary data.</text>
</comment>
<accession>A0ABP9VAP3</accession>
<dbReference type="RefSeq" id="WP_353541215.1">
    <property type="nucleotide sequence ID" value="NZ_BAABRN010000007.1"/>
</dbReference>
<organism evidence="2 3">
    <name type="scientific">Deinococcus xinjiangensis</name>
    <dbReference type="NCBI Taxonomy" id="457454"/>
    <lineage>
        <taxon>Bacteria</taxon>
        <taxon>Thermotogati</taxon>
        <taxon>Deinococcota</taxon>
        <taxon>Deinococci</taxon>
        <taxon>Deinococcales</taxon>
        <taxon>Deinococcaceae</taxon>
        <taxon>Deinococcus</taxon>
    </lineage>
</organism>
<name>A0ABP9VAP3_9DEIO</name>
<evidence type="ECO:0000256" key="1">
    <source>
        <dbReference type="SAM" id="MobiDB-lite"/>
    </source>
</evidence>
<evidence type="ECO:0000313" key="3">
    <source>
        <dbReference type="Proteomes" id="UP001458946"/>
    </source>
</evidence>
<dbReference type="Proteomes" id="UP001458946">
    <property type="component" value="Unassembled WGS sequence"/>
</dbReference>
<dbReference type="EMBL" id="BAABRN010000007">
    <property type="protein sequence ID" value="GAA5501245.1"/>
    <property type="molecule type" value="Genomic_DNA"/>
</dbReference>
<proteinExistence type="predicted"/>
<dbReference type="PROSITE" id="PS51257">
    <property type="entry name" value="PROKAR_LIPOPROTEIN"/>
    <property type="match status" value="1"/>
</dbReference>
<reference evidence="2 3" key="1">
    <citation type="submission" date="2024-02" db="EMBL/GenBank/DDBJ databases">
        <title>Deinococcus xinjiangensis NBRC 107630.</title>
        <authorList>
            <person name="Ichikawa N."/>
            <person name="Katano-Makiyama Y."/>
            <person name="Hidaka K."/>
        </authorList>
    </citation>
    <scope>NUCLEOTIDE SEQUENCE [LARGE SCALE GENOMIC DNA]</scope>
    <source>
        <strain evidence="2 3">NBRC 107630</strain>
    </source>
</reference>
<sequence>MNRARLIGTLLGLILLACAAVIYFDQQGAFGGNTANTPTTTPTTAPTTAPTTTPTDNSGYGGLK</sequence>
<protein>
    <submittedName>
        <fullName evidence="2">Uncharacterized protein</fullName>
    </submittedName>
</protein>
<gene>
    <name evidence="2" type="ORF">Dxin01_00977</name>
</gene>
<feature type="compositionally biased region" description="Low complexity" evidence="1">
    <location>
        <begin position="33"/>
        <end position="55"/>
    </location>
</feature>
<evidence type="ECO:0000313" key="2">
    <source>
        <dbReference type="EMBL" id="GAA5501245.1"/>
    </source>
</evidence>
<keyword evidence="3" id="KW-1185">Reference proteome</keyword>